<evidence type="ECO:0000313" key="2">
    <source>
        <dbReference type="Proteomes" id="UP001157502"/>
    </source>
</evidence>
<keyword evidence="2" id="KW-1185">Reference proteome</keyword>
<gene>
    <name evidence="1" type="ORF">DPEC_G00257380</name>
</gene>
<evidence type="ECO:0000313" key="1">
    <source>
        <dbReference type="EMBL" id="KAJ7993699.1"/>
    </source>
</evidence>
<reference evidence="1" key="1">
    <citation type="submission" date="2021-05" db="EMBL/GenBank/DDBJ databases">
        <authorList>
            <person name="Pan Q."/>
            <person name="Jouanno E."/>
            <person name="Zahm M."/>
            <person name="Klopp C."/>
            <person name="Cabau C."/>
            <person name="Louis A."/>
            <person name="Berthelot C."/>
            <person name="Parey E."/>
            <person name="Roest Crollius H."/>
            <person name="Montfort J."/>
            <person name="Robinson-Rechavi M."/>
            <person name="Bouchez O."/>
            <person name="Lampietro C."/>
            <person name="Lopez Roques C."/>
            <person name="Donnadieu C."/>
            <person name="Postlethwait J."/>
            <person name="Bobe J."/>
            <person name="Dillon D."/>
            <person name="Chandos A."/>
            <person name="von Hippel F."/>
            <person name="Guiguen Y."/>
        </authorList>
    </citation>
    <scope>NUCLEOTIDE SEQUENCE</scope>
    <source>
        <strain evidence="1">YG-Jan2019</strain>
    </source>
</reference>
<proteinExistence type="predicted"/>
<dbReference type="EMBL" id="CM055750">
    <property type="protein sequence ID" value="KAJ7993699.1"/>
    <property type="molecule type" value="Genomic_DNA"/>
</dbReference>
<accession>A0ACC2FQK1</accession>
<sequence>MTVQESSKLCVQPYLAFIQLLQSEFDRERAVKVLKEVQTGPECREDHRTLTQLVSITIRVDNLLSKWSPGPSPCSASIR</sequence>
<comment type="caution">
    <text evidence="1">The sequence shown here is derived from an EMBL/GenBank/DDBJ whole genome shotgun (WGS) entry which is preliminary data.</text>
</comment>
<organism evidence="1 2">
    <name type="scientific">Dallia pectoralis</name>
    <name type="common">Alaska blackfish</name>
    <dbReference type="NCBI Taxonomy" id="75939"/>
    <lineage>
        <taxon>Eukaryota</taxon>
        <taxon>Metazoa</taxon>
        <taxon>Chordata</taxon>
        <taxon>Craniata</taxon>
        <taxon>Vertebrata</taxon>
        <taxon>Euteleostomi</taxon>
        <taxon>Actinopterygii</taxon>
        <taxon>Neopterygii</taxon>
        <taxon>Teleostei</taxon>
        <taxon>Protacanthopterygii</taxon>
        <taxon>Esociformes</taxon>
        <taxon>Umbridae</taxon>
        <taxon>Dallia</taxon>
    </lineage>
</organism>
<protein>
    <submittedName>
        <fullName evidence="1">Uncharacterized protein</fullName>
    </submittedName>
</protein>
<dbReference type="Proteomes" id="UP001157502">
    <property type="component" value="Chromosome 23"/>
</dbReference>
<name>A0ACC2FQK1_DALPE</name>